<proteinExistence type="predicted"/>
<feature type="compositionally biased region" description="Low complexity" evidence="1">
    <location>
        <begin position="12"/>
        <end position="31"/>
    </location>
</feature>
<reference evidence="2" key="1">
    <citation type="journal article" date="2019" name="Sci. Rep.">
        <title>Draft genome of Tanacetum cinerariifolium, the natural source of mosquito coil.</title>
        <authorList>
            <person name="Yamashiro T."/>
            <person name="Shiraishi A."/>
            <person name="Satake H."/>
            <person name="Nakayama K."/>
        </authorList>
    </citation>
    <scope>NUCLEOTIDE SEQUENCE</scope>
</reference>
<feature type="non-terminal residue" evidence="2">
    <location>
        <position position="1"/>
    </location>
</feature>
<dbReference type="AlphaFoldDB" id="A0A699XG17"/>
<feature type="region of interest" description="Disordered" evidence="1">
    <location>
        <begin position="65"/>
        <end position="84"/>
    </location>
</feature>
<name>A0A699XG17_TANCI</name>
<sequence length="84" mass="8417">EKTSRRSRSGRRAGPAPAPAQSAAWAPPAETRAAAAASPGYRRAGLCAALSGPSCAAWPCRPAPPAGAPCRSRPRPGLPGWAGC</sequence>
<organism evidence="2">
    <name type="scientific">Tanacetum cinerariifolium</name>
    <name type="common">Dalmatian daisy</name>
    <name type="synonym">Chrysanthemum cinerariifolium</name>
    <dbReference type="NCBI Taxonomy" id="118510"/>
    <lineage>
        <taxon>Eukaryota</taxon>
        <taxon>Viridiplantae</taxon>
        <taxon>Streptophyta</taxon>
        <taxon>Embryophyta</taxon>
        <taxon>Tracheophyta</taxon>
        <taxon>Spermatophyta</taxon>
        <taxon>Magnoliopsida</taxon>
        <taxon>eudicotyledons</taxon>
        <taxon>Gunneridae</taxon>
        <taxon>Pentapetalae</taxon>
        <taxon>asterids</taxon>
        <taxon>campanulids</taxon>
        <taxon>Asterales</taxon>
        <taxon>Asteraceae</taxon>
        <taxon>Asteroideae</taxon>
        <taxon>Anthemideae</taxon>
        <taxon>Anthemidinae</taxon>
        <taxon>Tanacetum</taxon>
    </lineage>
</organism>
<accession>A0A699XG17</accession>
<feature type="non-terminal residue" evidence="2">
    <location>
        <position position="84"/>
    </location>
</feature>
<comment type="caution">
    <text evidence="2">The sequence shown here is derived from an EMBL/GenBank/DDBJ whole genome shotgun (WGS) entry which is preliminary data.</text>
</comment>
<gene>
    <name evidence="2" type="ORF">Tci_930618</name>
</gene>
<protein>
    <submittedName>
        <fullName evidence="2">Uncharacterized protein</fullName>
    </submittedName>
</protein>
<evidence type="ECO:0000256" key="1">
    <source>
        <dbReference type="SAM" id="MobiDB-lite"/>
    </source>
</evidence>
<dbReference type="EMBL" id="BKCJ011855607">
    <property type="protein sequence ID" value="GFD58649.1"/>
    <property type="molecule type" value="Genomic_DNA"/>
</dbReference>
<feature type="region of interest" description="Disordered" evidence="1">
    <location>
        <begin position="1"/>
        <end position="31"/>
    </location>
</feature>
<feature type="compositionally biased region" description="Basic residues" evidence="1">
    <location>
        <begin position="1"/>
        <end position="11"/>
    </location>
</feature>
<evidence type="ECO:0000313" key="2">
    <source>
        <dbReference type="EMBL" id="GFD58649.1"/>
    </source>
</evidence>